<dbReference type="Proteomes" id="UP001151760">
    <property type="component" value="Unassembled WGS sequence"/>
</dbReference>
<evidence type="ECO:0000256" key="1">
    <source>
        <dbReference type="SAM" id="MobiDB-lite"/>
    </source>
</evidence>
<accession>A0ABQ5AFK3</accession>
<feature type="region of interest" description="Disordered" evidence="1">
    <location>
        <begin position="1"/>
        <end position="20"/>
    </location>
</feature>
<evidence type="ECO:0000256" key="2">
    <source>
        <dbReference type="SAM" id="Phobius"/>
    </source>
</evidence>
<proteinExistence type="predicted"/>
<evidence type="ECO:0000313" key="4">
    <source>
        <dbReference type="Proteomes" id="UP001151760"/>
    </source>
</evidence>
<organism evidence="3 4">
    <name type="scientific">Tanacetum coccineum</name>
    <dbReference type="NCBI Taxonomy" id="301880"/>
    <lineage>
        <taxon>Eukaryota</taxon>
        <taxon>Viridiplantae</taxon>
        <taxon>Streptophyta</taxon>
        <taxon>Embryophyta</taxon>
        <taxon>Tracheophyta</taxon>
        <taxon>Spermatophyta</taxon>
        <taxon>Magnoliopsida</taxon>
        <taxon>eudicotyledons</taxon>
        <taxon>Gunneridae</taxon>
        <taxon>Pentapetalae</taxon>
        <taxon>asterids</taxon>
        <taxon>campanulids</taxon>
        <taxon>Asterales</taxon>
        <taxon>Asteraceae</taxon>
        <taxon>Asteroideae</taxon>
        <taxon>Anthemideae</taxon>
        <taxon>Anthemidinae</taxon>
        <taxon>Tanacetum</taxon>
    </lineage>
</organism>
<keyword evidence="4" id="KW-1185">Reference proteome</keyword>
<keyword evidence="2" id="KW-0812">Transmembrane</keyword>
<dbReference type="EMBL" id="BQNB010012191">
    <property type="protein sequence ID" value="GJT00382.1"/>
    <property type="molecule type" value="Genomic_DNA"/>
</dbReference>
<keyword evidence="2" id="KW-0472">Membrane</keyword>
<reference evidence="3" key="1">
    <citation type="journal article" date="2022" name="Int. J. Mol. Sci.">
        <title>Draft Genome of Tanacetum Coccineum: Genomic Comparison of Closely Related Tanacetum-Family Plants.</title>
        <authorList>
            <person name="Yamashiro T."/>
            <person name="Shiraishi A."/>
            <person name="Nakayama K."/>
            <person name="Satake H."/>
        </authorList>
    </citation>
    <scope>NUCLEOTIDE SEQUENCE</scope>
</reference>
<name>A0ABQ5AFK3_9ASTR</name>
<sequence>MCPEYGGEGDKDHGEDMEDEDDIFDDGSECDIFLHQDFDNFRVMVFGWILRGKGKDPECHRECSLALQKIIGFVNPPRSPPKRPILVIPYIGQRCRLGIAALTKLYVEAIGSVWVAVIKGVVCLLFLLFSKGCLVVLFLLSTGVFGCCFAVNWGVWSRLFEVYASELLSQFKGKTANIRCCSCIDDNKEHTELVTNGNVSSRKTRARASTTEFEEEMKQDDEYYEQHVAGGTVAYMEMYLSNSGETYSTIKSLEGVGDLICS</sequence>
<reference evidence="3" key="2">
    <citation type="submission" date="2022-01" db="EMBL/GenBank/DDBJ databases">
        <authorList>
            <person name="Yamashiro T."/>
            <person name="Shiraishi A."/>
            <person name="Satake H."/>
            <person name="Nakayama K."/>
        </authorList>
    </citation>
    <scope>NUCLEOTIDE SEQUENCE</scope>
</reference>
<feature type="transmembrane region" description="Helical" evidence="2">
    <location>
        <begin position="135"/>
        <end position="155"/>
    </location>
</feature>
<evidence type="ECO:0000313" key="3">
    <source>
        <dbReference type="EMBL" id="GJT00382.1"/>
    </source>
</evidence>
<feature type="transmembrane region" description="Helical" evidence="2">
    <location>
        <begin position="105"/>
        <end position="129"/>
    </location>
</feature>
<gene>
    <name evidence="3" type="ORF">Tco_0821551</name>
</gene>
<comment type="caution">
    <text evidence="3">The sequence shown here is derived from an EMBL/GenBank/DDBJ whole genome shotgun (WGS) entry which is preliminary data.</text>
</comment>
<keyword evidence="2" id="KW-1133">Transmembrane helix</keyword>
<protein>
    <submittedName>
        <fullName evidence="3">Uncharacterized protein</fullName>
    </submittedName>
</protein>